<feature type="transmembrane region" description="Helical" evidence="1">
    <location>
        <begin position="201"/>
        <end position="228"/>
    </location>
</feature>
<reference evidence="4" key="2">
    <citation type="submission" date="2015-01" db="EMBL/GenBank/DDBJ databases">
        <title>Evolutionary Origins and Diversification of the Mycorrhizal Mutualists.</title>
        <authorList>
            <consortium name="DOE Joint Genome Institute"/>
            <consortium name="Mycorrhizal Genomics Consortium"/>
            <person name="Kohler A."/>
            <person name="Kuo A."/>
            <person name="Nagy L.G."/>
            <person name="Floudas D."/>
            <person name="Copeland A."/>
            <person name="Barry K.W."/>
            <person name="Cichocki N."/>
            <person name="Veneault-Fourrey C."/>
            <person name="LaButti K."/>
            <person name="Lindquist E.A."/>
            <person name="Lipzen A."/>
            <person name="Lundell T."/>
            <person name="Morin E."/>
            <person name="Murat C."/>
            <person name="Riley R."/>
            <person name="Ohm R."/>
            <person name="Sun H."/>
            <person name="Tunlid A."/>
            <person name="Henrissat B."/>
            <person name="Grigoriev I.V."/>
            <person name="Hibbett D.S."/>
            <person name="Martin F."/>
        </authorList>
    </citation>
    <scope>NUCLEOTIDE SEQUENCE [LARGE SCALE GENOMIC DNA]</scope>
    <source>
        <strain evidence="4">F 1598</strain>
    </source>
</reference>
<dbReference type="AlphaFoldDB" id="A0A0C3FQK6"/>
<keyword evidence="1" id="KW-1133">Transmembrane helix</keyword>
<feature type="transmembrane region" description="Helical" evidence="1">
    <location>
        <begin position="124"/>
        <end position="148"/>
    </location>
</feature>
<dbReference type="InterPro" id="IPR045339">
    <property type="entry name" value="DUF6534"/>
</dbReference>
<sequence length="339" mass="37486">MPAHIIPTPEYGAALIGLVIGSILYGMTVLQAITYFQKYQSDPLWMKVCVAVLCVLDTLHLCFSVHMLYFYLVDNFGNLIAITEIIWSLKGLGTVQVLLIWLVQCLYLVRIWKLSRKIITNAKICTALLAGLIVTVLLAFGVGIMFIVKLEQLKQGLSMAGFRWAIFFALSVTIAIDSLIAVVMSFLLYRSQTGIKRTDNMLFTLIQYIIGTGILTSAASIIYIVLYVVKPNTFLYLAQEFSITRLYSNSFLAMMNARSGLRGQMSEPVEINLGTALRFVSPSSSLDVSGKHYQSPRETYMTARSSLEGQIIPPPPCLGSDYSGSYEDIPIHSATTGAV</sequence>
<reference evidence="3 4" key="1">
    <citation type="submission" date="2014-04" db="EMBL/GenBank/DDBJ databases">
        <authorList>
            <consortium name="DOE Joint Genome Institute"/>
            <person name="Kuo A."/>
            <person name="Tarkka M."/>
            <person name="Buscot F."/>
            <person name="Kohler A."/>
            <person name="Nagy L.G."/>
            <person name="Floudas D."/>
            <person name="Copeland A."/>
            <person name="Barry K.W."/>
            <person name="Cichocki N."/>
            <person name="Veneault-Fourrey C."/>
            <person name="LaButti K."/>
            <person name="Lindquist E.A."/>
            <person name="Lipzen A."/>
            <person name="Lundell T."/>
            <person name="Morin E."/>
            <person name="Murat C."/>
            <person name="Sun H."/>
            <person name="Tunlid A."/>
            <person name="Henrissat B."/>
            <person name="Grigoriev I.V."/>
            <person name="Hibbett D.S."/>
            <person name="Martin F."/>
            <person name="Nordberg H.P."/>
            <person name="Cantor M.N."/>
            <person name="Hua S.X."/>
        </authorList>
    </citation>
    <scope>NUCLEOTIDE SEQUENCE [LARGE SCALE GENOMIC DNA]</scope>
    <source>
        <strain evidence="3 4">F 1598</strain>
    </source>
</reference>
<feature type="transmembrane region" description="Helical" evidence="1">
    <location>
        <begin position="164"/>
        <end position="189"/>
    </location>
</feature>
<dbReference type="InParanoid" id="A0A0C3FQK6"/>
<feature type="domain" description="DUF6534" evidence="2">
    <location>
        <begin position="174"/>
        <end position="259"/>
    </location>
</feature>
<keyword evidence="4" id="KW-1185">Reference proteome</keyword>
<evidence type="ECO:0000259" key="2">
    <source>
        <dbReference type="Pfam" id="PF20152"/>
    </source>
</evidence>
<feature type="transmembrane region" description="Helical" evidence="1">
    <location>
        <begin position="48"/>
        <end position="72"/>
    </location>
</feature>
<protein>
    <recommendedName>
        <fullName evidence="2">DUF6534 domain-containing protein</fullName>
    </recommendedName>
</protein>
<dbReference type="OrthoDB" id="3270417at2759"/>
<gene>
    <name evidence="3" type="ORF">PILCRDRAFT_820882</name>
</gene>
<keyword evidence="1" id="KW-0812">Transmembrane</keyword>
<dbReference type="Pfam" id="PF20152">
    <property type="entry name" value="DUF6534"/>
    <property type="match status" value="1"/>
</dbReference>
<name>A0A0C3FQK6_PILCF</name>
<dbReference type="HOGENOM" id="CLU_046025_5_3_1"/>
<dbReference type="Proteomes" id="UP000054166">
    <property type="component" value="Unassembled WGS sequence"/>
</dbReference>
<evidence type="ECO:0000256" key="1">
    <source>
        <dbReference type="SAM" id="Phobius"/>
    </source>
</evidence>
<feature type="transmembrane region" description="Helical" evidence="1">
    <location>
        <begin position="92"/>
        <end position="112"/>
    </location>
</feature>
<evidence type="ECO:0000313" key="4">
    <source>
        <dbReference type="Proteomes" id="UP000054166"/>
    </source>
</evidence>
<dbReference type="PANTHER" id="PTHR40465:SF1">
    <property type="entry name" value="DUF6534 DOMAIN-CONTAINING PROTEIN"/>
    <property type="match status" value="1"/>
</dbReference>
<proteinExistence type="predicted"/>
<dbReference type="PANTHER" id="PTHR40465">
    <property type="entry name" value="CHROMOSOME 1, WHOLE GENOME SHOTGUN SEQUENCE"/>
    <property type="match status" value="1"/>
</dbReference>
<keyword evidence="1" id="KW-0472">Membrane</keyword>
<evidence type="ECO:0000313" key="3">
    <source>
        <dbReference type="EMBL" id="KIM81994.1"/>
    </source>
</evidence>
<accession>A0A0C3FQK6</accession>
<dbReference type="EMBL" id="KN832996">
    <property type="protein sequence ID" value="KIM81994.1"/>
    <property type="molecule type" value="Genomic_DNA"/>
</dbReference>
<feature type="transmembrane region" description="Helical" evidence="1">
    <location>
        <begin position="12"/>
        <end position="36"/>
    </location>
</feature>
<organism evidence="3 4">
    <name type="scientific">Piloderma croceum (strain F 1598)</name>
    <dbReference type="NCBI Taxonomy" id="765440"/>
    <lineage>
        <taxon>Eukaryota</taxon>
        <taxon>Fungi</taxon>
        <taxon>Dikarya</taxon>
        <taxon>Basidiomycota</taxon>
        <taxon>Agaricomycotina</taxon>
        <taxon>Agaricomycetes</taxon>
        <taxon>Agaricomycetidae</taxon>
        <taxon>Atheliales</taxon>
        <taxon>Atheliaceae</taxon>
        <taxon>Piloderma</taxon>
    </lineage>
</organism>